<organism evidence="3 4">
    <name type="scientific">Bremerella cremea</name>
    <dbReference type="NCBI Taxonomy" id="1031537"/>
    <lineage>
        <taxon>Bacteria</taxon>
        <taxon>Pseudomonadati</taxon>
        <taxon>Planctomycetota</taxon>
        <taxon>Planctomycetia</taxon>
        <taxon>Pirellulales</taxon>
        <taxon>Pirellulaceae</taxon>
        <taxon>Bremerella</taxon>
    </lineage>
</organism>
<dbReference type="Pfam" id="PF05406">
    <property type="entry name" value="WGR"/>
    <property type="match status" value="1"/>
</dbReference>
<evidence type="ECO:0000259" key="2">
    <source>
        <dbReference type="PROSITE" id="PS51977"/>
    </source>
</evidence>
<evidence type="ECO:0000256" key="1">
    <source>
        <dbReference type="SAM" id="MobiDB-lite"/>
    </source>
</evidence>
<dbReference type="SMART" id="SM00773">
    <property type="entry name" value="WGR"/>
    <property type="match status" value="1"/>
</dbReference>
<proteinExistence type="predicted"/>
<feature type="compositionally biased region" description="Low complexity" evidence="1">
    <location>
        <begin position="81"/>
        <end position="100"/>
    </location>
</feature>
<dbReference type="Pfam" id="PF13569">
    <property type="entry name" value="DUF4132"/>
    <property type="match status" value="1"/>
</dbReference>
<reference evidence="3 4" key="1">
    <citation type="submission" date="2018-07" db="EMBL/GenBank/DDBJ databases">
        <title>Comparative genomes isolates from brazilian mangrove.</title>
        <authorList>
            <person name="De Araujo J.E."/>
            <person name="Taketani R.G."/>
            <person name="Silva M.C.P."/>
            <person name="Lourenco M.V."/>
            <person name="Oliveira V.M."/>
            <person name="Andreote F.D."/>
        </authorList>
    </citation>
    <scope>NUCLEOTIDE SEQUENCE [LARGE SCALE GENOMIC DNA]</scope>
    <source>
        <strain evidence="3 4">HEX PRIS-MGV</strain>
    </source>
</reference>
<comment type="caution">
    <text evidence="3">The sequence shown here is derived from an EMBL/GenBank/DDBJ whole genome shotgun (WGS) entry which is preliminary data.</text>
</comment>
<dbReference type="SUPFAM" id="SSF142921">
    <property type="entry name" value="WGR domain-like"/>
    <property type="match status" value="1"/>
</dbReference>
<evidence type="ECO:0000313" key="4">
    <source>
        <dbReference type="Proteomes" id="UP000253562"/>
    </source>
</evidence>
<dbReference type="InterPro" id="IPR049809">
    <property type="entry name" value="YehF/YfeS-like_WGR"/>
</dbReference>
<dbReference type="Proteomes" id="UP000253562">
    <property type="component" value="Unassembled WGS sequence"/>
</dbReference>
<dbReference type="RefSeq" id="WP_114369182.1">
    <property type="nucleotide sequence ID" value="NZ_QPEX01000024.1"/>
</dbReference>
<dbReference type="InterPro" id="IPR036930">
    <property type="entry name" value="WGR_dom_sf"/>
</dbReference>
<feature type="domain" description="WGR" evidence="2">
    <location>
        <begin position="1"/>
        <end position="88"/>
    </location>
</feature>
<gene>
    <name evidence="3" type="ORF">DTL42_13175</name>
</gene>
<dbReference type="Gene3D" id="2.20.140.10">
    <property type="entry name" value="WGR domain"/>
    <property type="match status" value="1"/>
</dbReference>
<dbReference type="AlphaFoldDB" id="A0A368KTN6"/>
<dbReference type="EMBL" id="QPEX01000024">
    <property type="protein sequence ID" value="RCS49470.1"/>
    <property type="molecule type" value="Genomic_DNA"/>
</dbReference>
<sequence length="1046" mass="117007">MAAETSQSRSLLFSDGSSNKFWNIELDGTSHTVRFGRVGTDGQTRTKDFDSEEDAKKSYDKLVAEKLKKGYEDPDGDSSDTKAVSTKSKTTIKKTTQTAATKKKSTKKDEVKASIAKSAVSKAEVDLNVTHEIDLEARDWFRATFRSNTPLERGEPAPFDQEDCVRRLSKLKTAVYGWVVRWSDLKLPEVLSPEEAHFWFDVTTKPRNREDPMKDFAAQFSKQTYTGKIDLETALETIASQNRHADGSVDYVSLALANLVTPQEYCEIVLRLPEYMKENDSYETSPVLWRLISGFNTYVLPYLTEQQITKLRKLISKSLDPTCTPAVFSEMYPPGHYLAASLGMHDAVLEITSNWSDDLYQENEYFAHYQKPQDIVVGLGSAELVEAEWRRLKLEIQSEKQLRAFLACTEFAALDYVAQSVNKQPNKESCESLLKVFTLVRAPEAALPMLECKLSCKLPAVARDWLDKYVGNAVTGLLEVAAGRGKLADEALDYLRTTKRKGYESVIVAALKKADKSEVSAKIQSEVIDREEKTFEPLDAKSTPKWLAKELAALDTLKPRKVPGWASAAMLPPLVVGDHCLNDEQVTTLVQVLVATPSTERHPLLVAVRENVTPMVRDEFAWKLFQQWSGDGCVSKEKWAMGAIGHLGDDSSVLKLTPMIRVWPGESQHQRAVFGLQCLRAVGSTTALMQLSSIGQKLKFKGLKAKAQEFVQEIANERGLTRHELEDRVVPECGLDENGCREFSFGPRSFSFVLGSDMKAMIRDAKGKVRPNLPSPGVNDDQDEAAQSVAEWKLIKKQIKEVATLQAGRLEQAMVTGRRWSVKDFETLLVKHPLLTHLVQKLIWLGYDEKGKQIVSFRVTEERDYADADDNAIKLDNVASIGVAHPLEMTEQERSRWGEVMSDYEIISPFPQLGRPVYTLEKGEDKTDDLTRLHGIKLAAPTMVFTLEKLGWVRGVAMDGGCFDEYSKQFPGADATAVVHYDGVVGMGYIDPDEILTTDSIHFCKGIRSPSVYGWNSEKKLKLSKVPPIVISEVIADLQVLKSKVK</sequence>
<name>A0A368KTN6_9BACT</name>
<feature type="region of interest" description="Disordered" evidence="1">
    <location>
        <begin position="68"/>
        <end position="108"/>
    </location>
</feature>
<dbReference type="InterPro" id="IPR050458">
    <property type="entry name" value="LolB"/>
</dbReference>
<accession>A0A368KTN6</accession>
<dbReference type="OrthoDB" id="9767858at2"/>
<dbReference type="PROSITE" id="PS51977">
    <property type="entry name" value="WGR"/>
    <property type="match status" value="1"/>
</dbReference>
<protein>
    <submittedName>
        <fullName evidence="3">DUF4132 domain-containing protein</fullName>
    </submittedName>
</protein>
<feature type="compositionally biased region" description="Basic and acidic residues" evidence="1">
    <location>
        <begin position="44"/>
        <end position="55"/>
    </location>
</feature>
<evidence type="ECO:0000313" key="3">
    <source>
        <dbReference type="EMBL" id="RCS49470.1"/>
    </source>
</evidence>
<dbReference type="InterPro" id="IPR008893">
    <property type="entry name" value="WGR_domain"/>
</dbReference>
<dbReference type="PANTHER" id="PTHR30634:SF13">
    <property type="entry name" value="PROTEIN YEHF"/>
    <property type="match status" value="1"/>
</dbReference>
<dbReference type="CDD" id="cd07996">
    <property type="entry name" value="WGR_MMR_like"/>
    <property type="match status" value="1"/>
</dbReference>
<dbReference type="PANTHER" id="PTHR30634">
    <property type="entry name" value="OUTER MEMBRANE LOLAB LIPOPROTEIN INSERTION APPARATUS"/>
    <property type="match status" value="1"/>
</dbReference>
<dbReference type="InterPro" id="IPR025406">
    <property type="entry name" value="DUF4132"/>
</dbReference>
<feature type="region of interest" description="Disordered" evidence="1">
    <location>
        <begin position="34"/>
        <end position="55"/>
    </location>
</feature>